<dbReference type="OrthoDB" id="428577at2759"/>
<dbReference type="EMBL" id="CAJVPY010002606">
    <property type="protein sequence ID" value="CAG8566218.1"/>
    <property type="molecule type" value="Genomic_DNA"/>
</dbReference>
<evidence type="ECO:0000313" key="2">
    <source>
        <dbReference type="Proteomes" id="UP000789405"/>
    </source>
</evidence>
<sequence>MVTIRRLPYFVDPEGVNFAYYTLIQTQQWSNIPIFVNFFQDLTKSSVFRPWNDNAPCWKYAVGGLNLEGYCKNNL</sequence>
<accession>A0A9N9BIY9</accession>
<evidence type="ECO:0000313" key="1">
    <source>
        <dbReference type="EMBL" id="CAG8566218.1"/>
    </source>
</evidence>
<dbReference type="AlphaFoldDB" id="A0A9N9BIY9"/>
<keyword evidence="2" id="KW-1185">Reference proteome</keyword>
<comment type="caution">
    <text evidence="1">The sequence shown here is derived from an EMBL/GenBank/DDBJ whole genome shotgun (WGS) entry which is preliminary data.</text>
</comment>
<dbReference type="Proteomes" id="UP000789405">
    <property type="component" value="Unassembled WGS sequence"/>
</dbReference>
<reference evidence="1" key="1">
    <citation type="submission" date="2021-06" db="EMBL/GenBank/DDBJ databases">
        <authorList>
            <person name="Kallberg Y."/>
            <person name="Tangrot J."/>
            <person name="Rosling A."/>
        </authorList>
    </citation>
    <scope>NUCLEOTIDE SEQUENCE</scope>
    <source>
        <strain evidence="1">MA453B</strain>
    </source>
</reference>
<protein>
    <submittedName>
        <fullName evidence="1">24433_t:CDS:1</fullName>
    </submittedName>
</protein>
<proteinExistence type="predicted"/>
<organism evidence="1 2">
    <name type="scientific">Dentiscutata erythropus</name>
    <dbReference type="NCBI Taxonomy" id="1348616"/>
    <lineage>
        <taxon>Eukaryota</taxon>
        <taxon>Fungi</taxon>
        <taxon>Fungi incertae sedis</taxon>
        <taxon>Mucoromycota</taxon>
        <taxon>Glomeromycotina</taxon>
        <taxon>Glomeromycetes</taxon>
        <taxon>Diversisporales</taxon>
        <taxon>Gigasporaceae</taxon>
        <taxon>Dentiscutata</taxon>
    </lineage>
</organism>
<name>A0A9N9BIY9_9GLOM</name>
<gene>
    <name evidence="1" type="ORF">DERYTH_LOCUS5978</name>
</gene>